<protein>
    <submittedName>
        <fullName evidence="1">Uncharacterized protein</fullName>
    </submittedName>
</protein>
<organism evidence="1 2">
    <name type="scientific">Chlamydia ibidis 10-1398/6</name>
    <dbReference type="NCBI Taxonomy" id="1046581"/>
    <lineage>
        <taxon>Bacteria</taxon>
        <taxon>Pseudomonadati</taxon>
        <taxon>Chlamydiota</taxon>
        <taxon>Chlamydiia</taxon>
        <taxon>Chlamydiales</taxon>
        <taxon>Chlamydiaceae</taxon>
        <taxon>Chlamydia/Chlamydophila group</taxon>
        <taxon>Chlamydia</taxon>
    </lineage>
</organism>
<proteinExistence type="predicted"/>
<accession>A0ABN0N0T2</accession>
<sequence length="84" mass="9405">MCNDDLDAITKELSSLQEVLHNSDSLDVILDTYERMFVLIYKGMGLTKRVDQQCHLLSLTSDGTIVKDSLGDPVTQPFVMNSKL</sequence>
<name>A0ABN0N0T2_9CHLA</name>
<evidence type="ECO:0000313" key="1">
    <source>
        <dbReference type="EMBL" id="EQM63218.1"/>
    </source>
</evidence>
<reference evidence="1 2" key="1">
    <citation type="submission" date="2013-07" db="EMBL/GenBank/DDBJ databases">
        <title>Isolation of a new Chlamydia species from the feral Sacred Ibis (Threskiornis aethiopicus): Chlamydia ibidis.</title>
        <authorList>
            <person name="Vorimore F."/>
            <person name="Hsia R.-C."/>
            <person name="Huot-Creasy H."/>
            <person name="Bastian S."/>
            <person name="Deruyter L."/>
            <person name="Passet A."/>
            <person name="Sachse K."/>
            <person name="Bavoil P."/>
            <person name="Myers G."/>
            <person name="Laroucau K."/>
        </authorList>
    </citation>
    <scope>NUCLEOTIDE SEQUENCE [LARGE SCALE GENOMIC DNA]</scope>
    <source>
        <strain evidence="1 2">10-1398/6</strain>
    </source>
</reference>
<evidence type="ECO:0000313" key="2">
    <source>
        <dbReference type="Proteomes" id="UP000016064"/>
    </source>
</evidence>
<dbReference type="Proteomes" id="UP000016064">
    <property type="component" value="Unassembled WGS sequence"/>
</dbReference>
<dbReference type="RefSeq" id="WP_020370358.1">
    <property type="nucleotide sequence ID" value="NZ_APJW01000001.1"/>
</dbReference>
<dbReference type="EMBL" id="APJW01000001">
    <property type="protein sequence ID" value="EQM63218.1"/>
    <property type="molecule type" value="Genomic_DNA"/>
</dbReference>
<comment type="caution">
    <text evidence="1">The sequence shown here is derived from an EMBL/GenBank/DDBJ whole genome shotgun (WGS) entry which is preliminary data.</text>
</comment>
<keyword evidence="2" id="KW-1185">Reference proteome</keyword>
<gene>
    <name evidence="1" type="ORF">H359_0392</name>
</gene>